<name>A0ABN8LRH8_9CNID</name>
<proteinExistence type="predicted"/>
<keyword evidence="2" id="KW-1185">Reference proteome</keyword>
<protein>
    <submittedName>
        <fullName evidence="1">Uncharacterized protein</fullName>
    </submittedName>
</protein>
<comment type="caution">
    <text evidence="1">The sequence shown here is derived from an EMBL/GenBank/DDBJ whole genome shotgun (WGS) entry which is preliminary data.</text>
</comment>
<evidence type="ECO:0000313" key="2">
    <source>
        <dbReference type="Proteomes" id="UP001159427"/>
    </source>
</evidence>
<dbReference type="Proteomes" id="UP001159427">
    <property type="component" value="Unassembled WGS sequence"/>
</dbReference>
<dbReference type="Pfam" id="PF10184">
    <property type="entry name" value="DUF2358"/>
    <property type="match status" value="1"/>
</dbReference>
<sequence length="457" mass="51830">MALTVSNLHKSPRFLSKYLKIYPPSTVICYTHSQLAIQPCNAQKPCIFVLHKENRSDLKRTSGKKTKDVNGHLYFPASRKKTVFQKSQTYEAVNALWKSVGPLDVHEKAQDKSLLKQWNCDPLMDNKQLVLMVFEQDRITGKASFLHQGTLLNSTPEEKKTLPNSLVENVENKRTESDSSDIPMVTTQQMSQLHQTKENHQQVFQTSHSGCLQRDLISEAAKLFADISEDTKNPSKKKVLKTGPDPTQLSSVLLDLRDEIPEFFLKKPSYSIYHQRVKFVNNIMGTTTHGIYPYRAQISGLRLMILSCMSELSMEVLKITKHPNEGTIKVRWRIKGIPLLRKAVPFIGRRLKASSEGYRYLDGFSVFEVGTDGLIHCHRLHKVMPSSSPEKENALWTMFLLPFIHLLDPKSCETFGAFECCITDKDIEPASTEAADTIAELLHQLSATDLKLKPKCS</sequence>
<reference evidence="1 2" key="1">
    <citation type="submission" date="2022-05" db="EMBL/GenBank/DDBJ databases">
        <authorList>
            <consortium name="Genoscope - CEA"/>
            <person name="William W."/>
        </authorList>
    </citation>
    <scope>NUCLEOTIDE SEQUENCE [LARGE SCALE GENOMIC DNA]</scope>
</reference>
<dbReference type="PANTHER" id="PTHR31094">
    <property type="entry name" value="RIKEN CDNA 2310061I04 GENE"/>
    <property type="match status" value="1"/>
</dbReference>
<accession>A0ABN8LRH8</accession>
<dbReference type="PANTHER" id="PTHR31094:SF2">
    <property type="entry name" value="RIKEN CDNA 2310061I04 GENE"/>
    <property type="match status" value="1"/>
</dbReference>
<gene>
    <name evidence="1" type="ORF">PEVE_00039056</name>
</gene>
<evidence type="ECO:0000313" key="1">
    <source>
        <dbReference type="EMBL" id="CAH3017672.1"/>
    </source>
</evidence>
<dbReference type="EMBL" id="CALNXI010000068">
    <property type="protein sequence ID" value="CAH3017672.1"/>
    <property type="molecule type" value="Genomic_DNA"/>
</dbReference>
<dbReference type="InterPro" id="IPR018790">
    <property type="entry name" value="DUF2358"/>
</dbReference>
<organism evidence="1 2">
    <name type="scientific">Porites evermanni</name>
    <dbReference type="NCBI Taxonomy" id="104178"/>
    <lineage>
        <taxon>Eukaryota</taxon>
        <taxon>Metazoa</taxon>
        <taxon>Cnidaria</taxon>
        <taxon>Anthozoa</taxon>
        <taxon>Hexacorallia</taxon>
        <taxon>Scleractinia</taxon>
        <taxon>Fungiina</taxon>
        <taxon>Poritidae</taxon>
        <taxon>Porites</taxon>
    </lineage>
</organism>